<dbReference type="InterPro" id="IPR011993">
    <property type="entry name" value="PH-like_dom_sf"/>
</dbReference>
<sequence length="645" mass="72001">TPSTITVTPDPDDWEEGGLNFRHQITELEKRTSNLKQTVKKILKQAEALFDTVRKTLDASRAFVSAFEPLAQEQSDSVRQGVGVMQKSQEYVVEYSETLLRDIENLVVTPLYRIYQEIKQAEPRKKEYDHVVAEALAVEGKRALKGFRAKKLDDSNNKYSKMSAQWAAKRYDYYCFLSNLHGINMDGQLSFIISVFLKKQVDFFDRLSGKLARENRSNMDELNQVLNSTARSATLLKKGQDEKRKLIETHALEFAVDRGVEGVVGDEISPLSPSPTVMKFQGIRDLAPMEDTSGYGSTMKGYLRACTVKVVGDLNTKTLNSVNWKRVWCILEDGKMIGRARSAAFPVEERYLNFTFANLLEHYDKIPPEKSLEIELQTCAIREAEQGFLRFALISPHLQFIRVYQELDPAKFKAWMAVIQNAIGESLEQNGVARDMRMEGGKVEIGRGDGVEALDIIWGADEGNKCECVIWEYIHHVWVDKPAQWPPGGKTLPAYLTECVGSHDILAVLRAIAFGADLNLSSETQRPLLHIALGYPINARQQNLIHTGLERLAMAEFLLQNGANLNAVDHVSLEGLGGVMAFDGVKVWPLRADGSADGGNGALPSVRRMTALHNAALYLDVDAVTYLVGKGADSAMKVTVAWQVN</sequence>
<dbReference type="GO" id="GO:0005737">
    <property type="term" value="C:cytoplasm"/>
    <property type="evidence" value="ECO:0007669"/>
    <property type="project" value="InterPro"/>
</dbReference>
<evidence type="ECO:0000313" key="4">
    <source>
        <dbReference type="EMBL" id="KAJ3051940.1"/>
    </source>
</evidence>
<dbReference type="InterPro" id="IPR027267">
    <property type="entry name" value="AH/BAR_dom_sf"/>
</dbReference>
<evidence type="ECO:0000259" key="3">
    <source>
        <dbReference type="Pfam" id="PF16746"/>
    </source>
</evidence>
<feature type="non-terminal residue" evidence="4">
    <location>
        <position position="645"/>
    </location>
</feature>
<dbReference type="Gene3D" id="2.30.29.30">
    <property type="entry name" value="Pleckstrin-homology domain (PH domain)/Phosphotyrosine-binding domain (PTB)"/>
    <property type="match status" value="1"/>
</dbReference>
<keyword evidence="1" id="KW-0479">Metal-binding</keyword>
<gene>
    <name evidence="4" type="ORF">HK097_007067</name>
</gene>
<organism evidence="4 5">
    <name type="scientific">Rhizophlyctis rosea</name>
    <dbReference type="NCBI Taxonomy" id="64517"/>
    <lineage>
        <taxon>Eukaryota</taxon>
        <taxon>Fungi</taxon>
        <taxon>Fungi incertae sedis</taxon>
        <taxon>Chytridiomycota</taxon>
        <taxon>Chytridiomycota incertae sedis</taxon>
        <taxon>Chytridiomycetes</taxon>
        <taxon>Rhizophlyctidales</taxon>
        <taxon>Rhizophlyctidaceae</taxon>
        <taxon>Rhizophlyctis</taxon>
    </lineage>
</organism>
<dbReference type="AlphaFoldDB" id="A0AAD5X4V0"/>
<keyword evidence="5" id="KW-1185">Reference proteome</keyword>
<protein>
    <recommendedName>
        <fullName evidence="3">BAR domain-containing protein</fullName>
    </recommendedName>
</protein>
<dbReference type="Gene3D" id="1.25.40.20">
    <property type="entry name" value="Ankyrin repeat-containing domain"/>
    <property type="match status" value="1"/>
</dbReference>
<dbReference type="SUPFAM" id="SSF103657">
    <property type="entry name" value="BAR/IMD domain-like"/>
    <property type="match status" value="1"/>
</dbReference>
<dbReference type="PANTHER" id="PTHR23180">
    <property type="entry name" value="CENTAURIN/ARF"/>
    <property type="match status" value="1"/>
</dbReference>
<accession>A0AAD5X4V0</accession>
<name>A0AAD5X4V0_9FUNG</name>
<evidence type="ECO:0000256" key="2">
    <source>
        <dbReference type="ARBA" id="ARBA00022833"/>
    </source>
</evidence>
<dbReference type="SUPFAM" id="SSF48403">
    <property type="entry name" value="Ankyrin repeat"/>
    <property type="match status" value="1"/>
</dbReference>
<dbReference type="GO" id="GO:0046872">
    <property type="term" value="F:metal ion binding"/>
    <property type="evidence" value="ECO:0007669"/>
    <property type="project" value="UniProtKB-KW"/>
</dbReference>
<feature type="domain" description="BAR" evidence="3">
    <location>
        <begin position="20"/>
        <end position="233"/>
    </location>
</feature>
<evidence type="ECO:0000256" key="1">
    <source>
        <dbReference type="ARBA" id="ARBA00022723"/>
    </source>
</evidence>
<dbReference type="SMART" id="SM00248">
    <property type="entry name" value="ANK"/>
    <property type="match status" value="2"/>
</dbReference>
<reference evidence="4" key="1">
    <citation type="submission" date="2020-05" db="EMBL/GenBank/DDBJ databases">
        <title>Phylogenomic resolution of chytrid fungi.</title>
        <authorList>
            <person name="Stajich J.E."/>
            <person name="Amses K."/>
            <person name="Simmons R."/>
            <person name="Seto K."/>
            <person name="Myers J."/>
            <person name="Bonds A."/>
            <person name="Quandt C.A."/>
            <person name="Barry K."/>
            <person name="Liu P."/>
            <person name="Grigoriev I."/>
            <person name="Longcore J.E."/>
            <person name="James T.Y."/>
        </authorList>
    </citation>
    <scope>NUCLEOTIDE SEQUENCE</scope>
    <source>
        <strain evidence="4">JEL0318</strain>
    </source>
</reference>
<dbReference type="PANTHER" id="PTHR23180:SF160">
    <property type="entry name" value="ADP-RIBOSYLATION FACTOR GTPASE-ACTIVATING PROTEIN EFFECTOR PROTEIN 1"/>
    <property type="match status" value="1"/>
</dbReference>
<dbReference type="GO" id="GO:0005096">
    <property type="term" value="F:GTPase activator activity"/>
    <property type="evidence" value="ECO:0007669"/>
    <property type="project" value="InterPro"/>
</dbReference>
<dbReference type="InterPro" id="IPR002110">
    <property type="entry name" value="Ankyrin_rpt"/>
</dbReference>
<comment type="caution">
    <text evidence="4">The sequence shown here is derived from an EMBL/GenBank/DDBJ whole genome shotgun (WGS) entry which is preliminary data.</text>
</comment>
<dbReference type="EMBL" id="JADGJD010000343">
    <property type="protein sequence ID" value="KAJ3051940.1"/>
    <property type="molecule type" value="Genomic_DNA"/>
</dbReference>
<dbReference type="Pfam" id="PF16746">
    <property type="entry name" value="BAR_3"/>
    <property type="match status" value="1"/>
</dbReference>
<dbReference type="InterPro" id="IPR036770">
    <property type="entry name" value="Ankyrin_rpt-contain_sf"/>
</dbReference>
<evidence type="ECO:0000313" key="5">
    <source>
        <dbReference type="Proteomes" id="UP001212841"/>
    </source>
</evidence>
<proteinExistence type="predicted"/>
<keyword evidence="2" id="KW-0862">Zinc</keyword>
<dbReference type="InterPro" id="IPR045258">
    <property type="entry name" value="ACAP1/2/3-like"/>
</dbReference>
<dbReference type="Gene3D" id="1.20.1270.60">
    <property type="entry name" value="Arfaptin homology (AH) domain/BAR domain"/>
    <property type="match status" value="1"/>
</dbReference>
<dbReference type="InterPro" id="IPR004148">
    <property type="entry name" value="BAR_dom"/>
</dbReference>
<dbReference type="Proteomes" id="UP001212841">
    <property type="component" value="Unassembled WGS sequence"/>
</dbReference>
<dbReference type="CDD" id="cd07307">
    <property type="entry name" value="BAR"/>
    <property type="match status" value="1"/>
</dbReference>